<reference evidence="2" key="1">
    <citation type="submission" date="2017-04" db="EMBL/GenBank/DDBJ databases">
        <title>Genome evolution of the luminous symbionts of deep sea anglerfish.</title>
        <authorList>
            <person name="Hendry T.A."/>
        </authorList>
    </citation>
    <scope>NUCLEOTIDE SEQUENCE [LARGE SCALE GENOMIC DNA]</scope>
</reference>
<evidence type="ECO:0000313" key="2">
    <source>
        <dbReference type="Proteomes" id="UP000218160"/>
    </source>
</evidence>
<accession>A0A291B762</accession>
<evidence type="ECO:0008006" key="3">
    <source>
        <dbReference type="Google" id="ProtNLM"/>
    </source>
</evidence>
<dbReference type="KEGG" id="elux:BTN50_0304"/>
<dbReference type="EMBL" id="CP020660">
    <property type="protein sequence ID" value="ATF08841.1"/>
    <property type="molecule type" value="Genomic_DNA"/>
</dbReference>
<organism evidence="1 2">
    <name type="scientific">Candidatus Enterovibrio altilux</name>
    <dbReference type="NCBI Taxonomy" id="1927128"/>
    <lineage>
        <taxon>Bacteria</taxon>
        <taxon>Pseudomonadati</taxon>
        <taxon>Pseudomonadota</taxon>
        <taxon>Gammaproteobacteria</taxon>
        <taxon>Vibrionales</taxon>
        <taxon>Vibrionaceae</taxon>
        <taxon>Enterovibrio</taxon>
    </lineage>
</organism>
<dbReference type="AlphaFoldDB" id="A0A291B762"/>
<dbReference type="Proteomes" id="UP000218160">
    <property type="component" value="Chromosome 1"/>
</dbReference>
<gene>
    <name evidence="1" type="ORF">BTN50_0304</name>
</gene>
<dbReference type="RefSeq" id="WP_161492882.1">
    <property type="nucleotide sequence ID" value="NZ_CP020660.1"/>
</dbReference>
<evidence type="ECO:0000313" key="1">
    <source>
        <dbReference type="EMBL" id="ATF08841.1"/>
    </source>
</evidence>
<sequence length="55" mass="6126">MKIEFPFLGNKAGYHKLFVAETAIIRVKTLLGGTSSLRNHIIQISERDAIAKSIK</sequence>
<protein>
    <recommendedName>
        <fullName evidence="3">Mobile element protein</fullName>
    </recommendedName>
</protein>
<proteinExistence type="predicted"/>
<name>A0A291B762_9GAMM</name>
<keyword evidence="2" id="KW-1185">Reference proteome</keyword>